<feature type="compositionally biased region" description="Basic and acidic residues" evidence="18">
    <location>
        <begin position="312"/>
        <end position="328"/>
    </location>
</feature>
<feature type="region of interest" description="Disordered" evidence="18">
    <location>
        <begin position="382"/>
        <end position="413"/>
    </location>
</feature>
<comment type="similarity">
    <text evidence="3">Belongs to the RING-box family.</text>
</comment>
<dbReference type="GO" id="GO:0061630">
    <property type="term" value="F:ubiquitin protein ligase activity"/>
    <property type="evidence" value="ECO:0007669"/>
    <property type="project" value="InterPro"/>
</dbReference>
<dbReference type="PROSITE" id="PS50089">
    <property type="entry name" value="ZF_RING_2"/>
    <property type="match status" value="1"/>
</dbReference>
<evidence type="ECO:0000313" key="20">
    <source>
        <dbReference type="EMBL" id="CAB0030036.1"/>
    </source>
</evidence>
<dbReference type="Proteomes" id="UP000479190">
    <property type="component" value="Unassembled WGS sequence"/>
</dbReference>
<dbReference type="Gene3D" id="3.30.40.10">
    <property type="entry name" value="Zinc/RING finger domain, C3HC4 (zinc finger)"/>
    <property type="match status" value="1"/>
</dbReference>
<reference evidence="20 21" key="1">
    <citation type="submission" date="2020-02" db="EMBL/GenBank/DDBJ databases">
        <authorList>
            <person name="Ferguson B K."/>
        </authorList>
    </citation>
    <scope>NUCLEOTIDE SEQUENCE [LARGE SCALE GENOMIC DNA]</scope>
</reference>
<protein>
    <recommendedName>
        <fullName evidence="4">Anaphase-promoting complex subunit 11</fullName>
    </recommendedName>
    <alternativeName>
        <fullName evidence="15">Cyclosome subunit 11</fullName>
    </alternativeName>
</protein>
<evidence type="ECO:0000256" key="1">
    <source>
        <dbReference type="ARBA" id="ARBA00004123"/>
    </source>
</evidence>
<dbReference type="Pfam" id="PF12796">
    <property type="entry name" value="Ank_2"/>
    <property type="match status" value="1"/>
</dbReference>
<evidence type="ECO:0000313" key="21">
    <source>
        <dbReference type="Proteomes" id="UP000479190"/>
    </source>
</evidence>
<dbReference type="PANTHER" id="PTHR11210">
    <property type="entry name" value="RING BOX"/>
    <property type="match status" value="1"/>
</dbReference>
<accession>A0A6H5I0A9</accession>
<dbReference type="PROSITE" id="PS50297">
    <property type="entry name" value="ANK_REP_REGION"/>
    <property type="match status" value="1"/>
</dbReference>
<evidence type="ECO:0000256" key="17">
    <source>
        <dbReference type="PROSITE-ProRule" id="PRU00175"/>
    </source>
</evidence>
<dbReference type="GO" id="GO:0097602">
    <property type="term" value="F:cullin family protein binding"/>
    <property type="evidence" value="ECO:0007669"/>
    <property type="project" value="InterPro"/>
</dbReference>
<dbReference type="InterPro" id="IPR001841">
    <property type="entry name" value="Znf_RING"/>
</dbReference>
<evidence type="ECO:0000256" key="12">
    <source>
        <dbReference type="ARBA" id="ARBA00023306"/>
    </source>
</evidence>
<keyword evidence="6" id="KW-0479">Metal-binding</keyword>
<evidence type="ECO:0000256" key="18">
    <source>
        <dbReference type="SAM" id="MobiDB-lite"/>
    </source>
</evidence>
<keyword evidence="12" id="KW-0131">Cell cycle</keyword>
<dbReference type="GO" id="GO:0005680">
    <property type="term" value="C:anaphase-promoting complex"/>
    <property type="evidence" value="ECO:0007669"/>
    <property type="project" value="InterPro"/>
</dbReference>
<keyword evidence="10" id="KW-0862">Zinc</keyword>
<keyword evidence="9" id="KW-0833">Ubl conjugation pathway</keyword>
<dbReference type="SUPFAM" id="SSF48403">
    <property type="entry name" value="Ankyrin repeat"/>
    <property type="match status" value="1"/>
</dbReference>
<feature type="region of interest" description="Disordered" evidence="18">
    <location>
        <begin position="346"/>
        <end position="366"/>
    </location>
</feature>
<comment type="subcellular location">
    <subcellularLocation>
        <location evidence="1">Nucleus</location>
    </subcellularLocation>
</comment>
<comment type="function">
    <text evidence="13">Together with the cullin protein ANAPC2, constitutes the catalytic component of the anaphase promoting complex/cyclosome (APC/C), a cell cycle-regulated E3 ubiquitin ligase that controls progression through mitosis and the G1 phase of the cell cycle. The APC/C complex acts by mediating ubiquitination and subsequent degradation of target proteins: it mainly mediates the formation of 'Lys-11'-linked polyubiquitin chains and, to a lower extent, the formation of 'Lys-48'- and 'Lys-63'-linked polyubiquitin chains. The APC/C complex catalyzes assembly of branched 'Lys-11'-/'Lys-48'-linked branched ubiquitin chains on target proteins. May recruit the E2 ubiquitin-conjugating enzymes to the complex.</text>
</comment>
<organism evidence="20 21">
    <name type="scientific">Trichogramma brassicae</name>
    <dbReference type="NCBI Taxonomy" id="86971"/>
    <lineage>
        <taxon>Eukaryota</taxon>
        <taxon>Metazoa</taxon>
        <taxon>Ecdysozoa</taxon>
        <taxon>Arthropoda</taxon>
        <taxon>Hexapoda</taxon>
        <taxon>Insecta</taxon>
        <taxon>Pterygota</taxon>
        <taxon>Neoptera</taxon>
        <taxon>Endopterygota</taxon>
        <taxon>Hymenoptera</taxon>
        <taxon>Apocrita</taxon>
        <taxon>Proctotrupomorpha</taxon>
        <taxon>Chalcidoidea</taxon>
        <taxon>Trichogrammatidae</taxon>
        <taxon>Trichogramma</taxon>
    </lineage>
</organism>
<evidence type="ECO:0000256" key="14">
    <source>
        <dbReference type="ARBA" id="ARBA00062360"/>
    </source>
</evidence>
<evidence type="ECO:0000256" key="2">
    <source>
        <dbReference type="ARBA" id="ARBA00004906"/>
    </source>
</evidence>
<feature type="repeat" description="ANK" evidence="16">
    <location>
        <begin position="34"/>
        <end position="71"/>
    </location>
</feature>
<dbReference type="InterPro" id="IPR024991">
    <property type="entry name" value="RING-H2_APC11"/>
</dbReference>
<feature type="domain" description="RING-type" evidence="19">
    <location>
        <begin position="558"/>
        <end position="601"/>
    </location>
</feature>
<keyword evidence="21" id="KW-1185">Reference proteome</keyword>
<evidence type="ECO:0000256" key="6">
    <source>
        <dbReference type="ARBA" id="ARBA00022723"/>
    </source>
</evidence>
<evidence type="ECO:0000256" key="10">
    <source>
        <dbReference type="ARBA" id="ARBA00022833"/>
    </source>
</evidence>
<gene>
    <name evidence="20" type="ORF">TBRA_LOCUS2052</name>
</gene>
<dbReference type="EMBL" id="CADCXV010000413">
    <property type="protein sequence ID" value="CAB0030036.1"/>
    <property type="molecule type" value="Genomic_DNA"/>
</dbReference>
<dbReference type="InterPro" id="IPR051031">
    <property type="entry name" value="RING-box_E3_Ubiquitin_Ligase"/>
</dbReference>
<dbReference type="FunFam" id="3.30.40.10:FF:000111">
    <property type="entry name" value="Anaphase-promoting complex subunit 11"/>
    <property type="match status" value="1"/>
</dbReference>
<feature type="region of interest" description="Disordered" evidence="18">
    <location>
        <begin position="285"/>
        <end position="333"/>
    </location>
</feature>
<dbReference type="GO" id="GO:0008270">
    <property type="term" value="F:zinc ion binding"/>
    <property type="evidence" value="ECO:0007669"/>
    <property type="project" value="UniProtKB-KW"/>
</dbReference>
<dbReference type="AlphaFoldDB" id="A0A6H5I0A9"/>
<proteinExistence type="inferred from homology"/>
<evidence type="ECO:0000256" key="9">
    <source>
        <dbReference type="ARBA" id="ARBA00022786"/>
    </source>
</evidence>
<sequence length="608" mass="68968">MYLITEQMQQWYRQYVRNHNGQLPVNFNIRDEKKGNAALHLALETVTKRPDVSEMIHQLLAGGADPNLANDAGETSLHVLCKRDNVECQDDDELVKFFLVQCDHFGKRVQLDVRDGRGHTALEYAAANLLPNAVEVLLRRGADLAGFRFPSVAQFNEFIRQHYRDFEVRAACGILAVVERLEQAEYRMMRSDATTIMKIFIGNDLYMRSDDPDRYFYLQERFARKAAGIDLSIPDRVQEMERQRLLERARRTRPQGPTMSYAAPPAVMNLIQIQVDAAGRLLDREGGRRQQDNGIHRTKPRGVGGEDEEETGGDRETETGLSGEEKRTASRWSCPSTCIAAAARERGRGEIERGGALPRSSRSSARQVFAIPTDRVRTRLRSPAAVRASAARGRAPRGGDVPRPVPGETREDRGAAGLRGQLRVLGSAQSLYRIPVQFPRVCGVHLCEKLARGFFRRWALEPFERLQAGRWRLSRTRCEPILEHLSNEDLWRICLAAEVEAALYAIAPLAANIVSQRILMPLVVDARPRLRWRGVATWRWVANDDNCGICRMPFDAACPDCKIPGDDCPLVWGQCSHCFHIHCIMKWLNSQQTSLLCPMCRQEWKFKE</sequence>
<feature type="compositionally biased region" description="Basic and acidic residues" evidence="18">
    <location>
        <begin position="285"/>
        <end position="295"/>
    </location>
</feature>
<dbReference type="CDD" id="cd16456">
    <property type="entry name" value="RING-H2_APC11"/>
    <property type="match status" value="1"/>
</dbReference>
<evidence type="ECO:0000256" key="11">
    <source>
        <dbReference type="ARBA" id="ARBA00023242"/>
    </source>
</evidence>
<evidence type="ECO:0000256" key="15">
    <source>
        <dbReference type="ARBA" id="ARBA00078349"/>
    </source>
</evidence>
<feature type="compositionally biased region" description="Low complexity" evidence="18">
    <location>
        <begin position="382"/>
        <end position="402"/>
    </location>
</feature>
<feature type="repeat" description="ANK" evidence="16">
    <location>
        <begin position="117"/>
        <end position="144"/>
    </location>
</feature>
<dbReference type="InterPro" id="IPR002110">
    <property type="entry name" value="Ankyrin_rpt"/>
</dbReference>
<evidence type="ECO:0000256" key="7">
    <source>
        <dbReference type="ARBA" id="ARBA00022771"/>
    </source>
</evidence>
<comment type="subunit">
    <text evidence="14">The mammalian APC/C is composed at least of 14 distinct subunits ANAPC1, ANAPC2, CDC27/APC3, ANAPC4, ANAPC5, CDC16/APC6, ANAPC7, CDC23/APC8, ANAPC10, ANAPC11, CDC26/APC12, ANAPC13, ANAPC15 and ANAPC16 that assemble into a complex of at least 19 chains with a combined molecular mass of around 1.2 MDa; APC/C interacts with FZR1 and FBXO5. Interacts with the cullin domain of ANAPC2. Interacts with UBE2D2.</text>
</comment>
<evidence type="ECO:0000256" key="16">
    <source>
        <dbReference type="PROSITE-ProRule" id="PRU00023"/>
    </source>
</evidence>
<evidence type="ECO:0000256" key="4">
    <source>
        <dbReference type="ARBA" id="ARBA00013928"/>
    </source>
</evidence>
<comment type="pathway">
    <text evidence="2">Protein modification; protein ubiquitination.</text>
</comment>
<keyword evidence="11" id="KW-0539">Nucleus</keyword>
<keyword evidence="8" id="KW-0498">Mitosis</keyword>
<dbReference type="GO" id="GO:0031145">
    <property type="term" value="P:anaphase-promoting complex-dependent catabolic process"/>
    <property type="evidence" value="ECO:0007669"/>
    <property type="project" value="InterPro"/>
</dbReference>
<dbReference type="OrthoDB" id="1681166at2759"/>
<name>A0A6H5I0A9_9HYME</name>
<dbReference type="SUPFAM" id="SSF57850">
    <property type="entry name" value="RING/U-box"/>
    <property type="match status" value="1"/>
</dbReference>
<evidence type="ECO:0000256" key="5">
    <source>
        <dbReference type="ARBA" id="ARBA00022618"/>
    </source>
</evidence>
<evidence type="ECO:0000256" key="8">
    <source>
        <dbReference type="ARBA" id="ARBA00022776"/>
    </source>
</evidence>
<keyword evidence="16" id="KW-0040">ANK repeat</keyword>
<dbReference type="PROSITE" id="PS50088">
    <property type="entry name" value="ANK_REPEAT"/>
    <property type="match status" value="2"/>
</dbReference>
<keyword evidence="7 17" id="KW-0863">Zinc-finger</keyword>
<keyword evidence="5" id="KW-0132">Cell division</keyword>
<dbReference type="Gene3D" id="1.25.40.20">
    <property type="entry name" value="Ankyrin repeat-containing domain"/>
    <property type="match status" value="1"/>
</dbReference>
<dbReference type="Pfam" id="PF12861">
    <property type="entry name" value="zf-ANAPC11"/>
    <property type="match status" value="1"/>
</dbReference>
<dbReference type="SMART" id="SM00248">
    <property type="entry name" value="ANK"/>
    <property type="match status" value="3"/>
</dbReference>
<dbReference type="InterPro" id="IPR013083">
    <property type="entry name" value="Znf_RING/FYVE/PHD"/>
</dbReference>
<evidence type="ECO:0000259" key="19">
    <source>
        <dbReference type="PROSITE" id="PS50089"/>
    </source>
</evidence>
<evidence type="ECO:0000256" key="3">
    <source>
        <dbReference type="ARBA" id="ARBA00009273"/>
    </source>
</evidence>
<dbReference type="GO" id="GO:0051301">
    <property type="term" value="P:cell division"/>
    <property type="evidence" value="ECO:0007669"/>
    <property type="project" value="UniProtKB-KW"/>
</dbReference>
<evidence type="ECO:0000256" key="13">
    <source>
        <dbReference type="ARBA" id="ARBA00054113"/>
    </source>
</evidence>
<dbReference type="InterPro" id="IPR036770">
    <property type="entry name" value="Ankyrin_rpt-contain_sf"/>
</dbReference>